<dbReference type="Proteomes" id="UP000177725">
    <property type="component" value="Unassembled WGS sequence"/>
</dbReference>
<gene>
    <name evidence="3" type="ORF">A2174_00305</name>
</gene>
<comment type="caution">
    <text evidence="3">The sequence shown here is derived from an EMBL/GenBank/DDBJ whole genome shotgun (WGS) entry which is preliminary data.</text>
</comment>
<feature type="compositionally biased region" description="Polar residues" evidence="1">
    <location>
        <begin position="1"/>
        <end position="14"/>
    </location>
</feature>
<protein>
    <submittedName>
        <fullName evidence="3">Uncharacterized protein</fullName>
    </submittedName>
</protein>
<evidence type="ECO:0000256" key="2">
    <source>
        <dbReference type="SAM" id="Phobius"/>
    </source>
</evidence>
<keyword evidence="2" id="KW-1133">Transmembrane helix</keyword>
<sequence length="118" mass="12955">MEINFQDSSNQQSRIAPENAQPISGGNNKNFKGLAIGIIIILVVAAGAVYAFKLYNPATNLEPQTIRNEQTVWPVDQNQLPVIENEDSTASISQQIDGINILDIDKEFKDIDADINSL</sequence>
<dbReference type="EMBL" id="MHMV01000007">
    <property type="protein sequence ID" value="OGZ34898.1"/>
    <property type="molecule type" value="Genomic_DNA"/>
</dbReference>
<dbReference type="AlphaFoldDB" id="A0A1G2FBD2"/>
<keyword evidence="2" id="KW-0812">Transmembrane</keyword>
<evidence type="ECO:0000256" key="1">
    <source>
        <dbReference type="SAM" id="MobiDB-lite"/>
    </source>
</evidence>
<name>A0A1G2FBD2_9BACT</name>
<accession>A0A1G2FBD2</accession>
<organism evidence="3 4">
    <name type="scientific">Candidatus Portnoybacteria bacterium RBG_13_41_18</name>
    <dbReference type="NCBI Taxonomy" id="1801991"/>
    <lineage>
        <taxon>Bacteria</taxon>
        <taxon>Candidatus Portnoyibacteriota</taxon>
    </lineage>
</organism>
<keyword evidence="2" id="KW-0472">Membrane</keyword>
<proteinExistence type="predicted"/>
<evidence type="ECO:0000313" key="4">
    <source>
        <dbReference type="Proteomes" id="UP000177725"/>
    </source>
</evidence>
<reference evidence="3 4" key="1">
    <citation type="journal article" date="2016" name="Nat. Commun.">
        <title>Thousands of microbial genomes shed light on interconnected biogeochemical processes in an aquifer system.</title>
        <authorList>
            <person name="Anantharaman K."/>
            <person name="Brown C.T."/>
            <person name="Hug L.A."/>
            <person name="Sharon I."/>
            <person name="Castelle C.J."/>
            <person name="Probst A.J."/>
            <person name="Thomas B.C."/>
            <person name="Singh A."/>
            <person name="Wilkins M.J."/>
            <person name="Karaoz U."/>
            <person name="Brodie E.L."/>
            <person name="Williams K.H."/>
            <person name="Hubbard S.S."/>
            <person name="Banfield J.F."/>
        </authorList>
    </citation>
    <scope>NUCLEOTIDE SEQUENCE [LARGE SCALE GENOMIC DNA]</scope>
</reference>
<feature type="transmembrane region" description="Helical" evidence="2">
    <location>
        <begin position="34"/>
        <end position="52"/>
    </location>
</feature>
<evidence type="ECO:0000313" key="3">
    <source>
        <dbReference type="EMBL" id="OGZ34898.1"/>
    </source>
</evidence>
<feature type="region of interest" description="Disordered" evidence="1">
    <location>
        <begin position="1"/>
        <end position="25"/>
    </location>
</feature>